<dbReference type="KEGG" id="tpx:Turpa_1648"/>
<gene>
    <name evidence="1" type="ordered locus">Turpa_1648</name>
</gene>
<organism evidence="1 2">
    <name type="scientific">Turneriella parva (strain ATCC BAA-1111 / DSM 21527 / NCTC 11395 / H)</name>
    <name type="common">Leptospira parva</name>
    <dbReference type="NCBI Taxonomy" id="869212"/>
    <lineage>
        <taxon>Bacteria</taxon>
        <taxon>Pseudomonadati</taxon>
        <taxon>Spirochaetota</taxon>
        <taxon>Spirochaetia</taxon>
        <taxon>Leptospirales</taxon>
        <taxon>Leptospiraceae</taxon>
        <taxon>Turneriella</taxon>
    </lineage>
</organism>
<dbReference type="HOGENOM" id="CLU_193894_0_0_12"/>
<evidence type="ECO:0000313" key="2">
    <source>
        <dbReference type="Proteomes" id="UP000006048"/>
    </source>
</evidence>
<name>I4B4T9_TURPD</name>
<reference evidence="1 2" key="1">
    <citation type="submission" date="2012-06" db="EMBL/GenBank/DDBJ databases">
        <title>The complete chromosome of genome of Turneriella parva DSM 21527.</title>
        <authorList>
            <consortium name="US DOE Joint Genome Institute (JGI-PGF)"/>
            <person name="Lucas S."/>
            <person name="Han J."/>
            <person name="Lapidus A."/>
            <person name="Bruce D."/>
            <person name="Goodwin L."/>
            <person name="Pitluck S."/>
            <person name="Peters L."/>
            <person name="Kyrpides N."/>
            <person name="Mavromatis K."/>
            <person name="Ivanova N."/>
            <person name="Mikhailova N."/>
            <person name="Chertkov O."/>
            <person name="Detter J.C."/>
            <person name="Tapia R."/>
            <person name="Han C."/>
            <person name="Land M."/>
            <person name="Hauser L."/>
            <person name="Markowitz V."/>
            <person name="Cheng J.-F."/>
            <person name="Hugenholtz P."/>
            <person name="Woyke T."/>
            <person name="Wu D."/>
            <person name="Gronow S."/>
            <person name="Wellnitz S."/>
            <person name="Brambilla E."/>
            <person name="Klenk H.-P."/>
            <person name="Eisen J.A."/>
        </authorList>
    </citation>
    <scope>NUCLEOTIDE SEQUENCE [LARGE SCALE GENOMIC DNA]</scope>
    <source>
        <strain evidence="2">ATCC BAA-1111 / DSM 21527 / NCTC 11395 / H</strain>
    </source>
</reference>
<proteinExistence type="predicted"/>
<accession>I4B4T9</accession>
<protein>
    <submittedName>
        <fullName evidence="1">Uncharacterized protein</fullName>
    </submittedName>
</protein>
<evidence type="ECO:0000313" key="1">
    <source>
        <dbReference type="EMBL" id="AFM12296.1"/>
    </source>
</evidence>
<dbReference type="STRING" id="869212.Turpa_1648"/>
<keyword evidence="2" id="KW-1185">Reference proteome</keyword>
<dbReference type="AlphaFoldDB" id="I4B4T9"/>
<sequence length="83" mass="9557">MWCSAMSSEQVAALNKIVAMIDQKAAEFKNEYMRWPESKRFANRKLVLDLIDDANTLGHAVKPVPTDLLEDLKRLGEQLQRLR</sequence>
<dbReference type="EMBL" id="CP002959">
    <property type="protein sequence ID" value="AFM12296.1"/>
    <property type="molecule type" value="Genomic_DNA"/>
</dbReference>
<dbReference type="Proteomes" id="UP000006048">
    <property type="component" value="Chromosome"/>
</dbReference>